<evidence type="ECO:0000256" key="1">
    <source>
        <dbReference type="ARBA" id="ARBA00001913"/>
    </source>
</evidence>
<dbReference type="Pfam" id="PF00535">
    <property type="entry name" value="Glycos_transf_2"/>
    <property type="match status" value="1"/>
</dbReference>
<evidence type="ECO:0000256" key="5">
    <source>
        <dbReference type="ARBA" id="ARBA00004922"/>
    </source>
</evidence>
<dbReference type="InterPro" id="IPR039528">
    <property type="entry name" value="DPM1-like"/>
</dbReference>
<dbReference type="FunFam" id="3.90.550.10:FF:000036">
    <property type="entry name" value="Dolichol-phosphate mannosyltransferase subunit 1"/>
    <property type="match status" value="1"/>
</dbReference>
<dbReference type="GO" id="GO:0004582">
    <property type="term" value="F:dolichyl-phosphate beta-D-mannosyltransferase activity"/>
    <property type="evidence" value="ECO:0007669"/>
    <property type="project" value="UniProtKB-UniRule"/>
</dbReference>
<comment type="cofactor">
    <cofactor evidence="3">
        <name>Mg(2+)</name>
        <dbReference type="ChEBI" id="CHEBI:18420"/>
    </cofactor>
</comment>
<dbReference type="EC" id="2.4.1.83" evidence="13"/>
<comment type="caution">
    <text evidence="15">The sequence shown here is derived from an EMBL/GenBank/DDBJ whole genome shotgun (WGS) entry which is preliminary data.</text>
</comment>
<dbReference type="InterPro" id="IPR029044">
    <property type="entry name" value="Nucleotide-diphossugar_trans"/>
</dbReference>
<dbReference type="Gene3D" id="3.90.550.10">
    <property type="entry name" value="Spore Coat Polysaccharide Biosynthesis Protein SpsA, Chain A"/>
    <property type="match status" value="1"/>
</dbReference>
<dbReference type="GO" id="GO:0035269">
    <property type="term" value="P:protein O-linked glycosylation via mannose"/>
    <property type="evidence" value="ECO:0007669"/>
    <property type="project" value="TreeGrafter"/>
</dbReference>
<protein>
    <recommendedName>
        <fullName evidence="13">Dolichol-phosphate mannosyltransferase subunit 1</fullName>
        <ecNumber evidence="13">2.4.1.83</ecNumber>
    </recommendedName>
</protein>
<dbReference type="EMBL" id="CAJVPI010000367">
    <property type="protein sequence ID" value="CAG8525825.1"/>
    <property type="molecule type" value="Genomic_DNA"/>
</dbReference>
<evidence type="ECO:0000256" key="10">
    <source>
        <dbReference type="ARBA" id="ARBA00022824"/>
    </source>
</evidence>
<comment type="subcellular location">
    <subcellularLocation>
        <location evidence="4 13">Endoplasmic reticulum</location>
    </subcellularLocation>
</comment>
<dbReference type="PANTHER" id="PTHR43398">
    <property type="entry name" value="DOLICHOL-PHOSPHATE MANNOSYLTRANSFERASE SUBUNIT 1"/>
    <property type="match status" value="1"/>
</dbReference>
<dbReference type="InterPro" id="IPR001173">
    <property type="entry name" value="Glyco_trans_2-like"/>
</dbReference>
<organism evidence="15 16">
    <name type="scientific">Paraglomus brasilianum</name>
    <dbReference type="NCBI Taxonomy" id="144538"/>
    <lineage>
        <taxon>Eukaryota</taxon>
        <taxon>Fungi</taxon>
        <taxon>Fungi incertae sedis</taxon>
        <taxon>Mucoromycota</taxon>
        <taxon>Glomeromycotina</taxon>
        <taxon>Glomeromycetes</taxon>
        <taxon>Paraglomerales</taxon>
        <taxon>Paraglomeraceae</taxon>
        <taxon>Paraglomus</taxon>
    </lineage>
</organism>
<evidence type="ECO:0000259" key="14">
    <source>
        <dbReference type="Pfam" id="PF00535"/>
    </source>
</evidence>
<evidence type="ECO:0000256" key="9">
    <source>
        <dbReference type="ARBA" id="ARBA00022723"/>
    </source>
</evidence>
<name>A0A9N9FD64_9GLOM</name>
<dbReference type="GO" id="GO:0006720">
    <property type="term" value="P:isoprenoid metabolic process"/>
    <property type="evidence" value="ECO:0007669"/>
    <property type="project" value="UniProtKB-ARBA"/>
</dbReference>
<comment type="catalytic activity">
    <reaction evidence="13">
        <text>a di-trans,poly-cis-dolichyl phosphate + GDP-alpha-D-mannose = a di-trans,poly-cis-dolichyl beta-D-mannosyl phosphate + GDP</text>
        <dbReference type="Rhea" id="RHEA:21184"/>
        <dbReference type="Rhea" id="RHEA-COMP:19498"/>
        <dbReference type="Rhea" id="RHEA-COMP:19501"/>
        <dbReference type="ChEBI" id="CHEBI:57527"/>
        <dbReference type="ChEBI" id="CHEBI:57683"/>
        <dbReference type="ChEBI" id="CHEBI:58189"/>
        <dbReference type="ChEBI" id="CHEBI:58211"/>
    </reaction>
</comment>
<keyword evidence="16" id="KW-1185">Reference proteome</keyword>
<keyword evidence="9" id="KW-0479">Metal-binding</keyword>
<comment type="subunit">
    <text evidence="13">Component of the dolichol-phosphate mannose (DPM) synthase complex.</text>
</comment>
<evidence type="ECO:0000256" key="7">
    <source>
        <dbReference type="ARBA" id="ARBA00022676"/>
    </source>
</evidence>
<feature type="domain" description="Glycosyltransferase 2-like" evidence="14">
    <location>
        <begin position="15"/>
        <end position="187"/>
    </location>
</feature>
<dbReference type="GO" id="GO:0006066">
    <property type="term" value="P:alcohol metabolic process"/>
    <property type="evidence" value="ECO:0007669"/>
    <property type="project" value="UniProtKB-ARBA"/>
</dbReference>
<evidence type="ECO:0000256" key="6">
    <source>
        <dbReference type="ARBA" id="ARBA00006739"/>
    </source>
</evidence>
<evidence type="ECO:0000256" key="2">
    <source>
        <dbReference type="ARBA" id="ARBA00001936"/>
    </source>
</evidence>
<reference evidence="15" key="1">
    <citation type="submission" date="2021-06" db="EMBL/GenBank/DDBJ databases">
        <authorList>
            <person name="Kallberg Y."/>
            <person name="Tangrot J."/>
            <person name="Rosling A."/>
        </authorList>
    </citation>
    <scope>NUCLEOTIDE SEQUENCE</scope>
    <source>
        <strain evidence="15">BR232B</strain>
    </source>
</reference>
<comment type="pathway">
    <text evidence="5 13">Protein modification; protein glycosylation.</text>
</comment>
<keyword evidence="12" id="KW-0464">Manganese</keyword>
<dbReference type="PANTHER" id="PTHR43398:SF1">
    <property type="entry name" value="DOLICHOL-PHOSPHATE MANNOSYLTRANSFERASE SUBUNIT 1"/>
    <property type="match status" value="1"/>
</dbReference>
<dbReference type="SUPFAM" id="SSF53448">
    <property type="entry name" value="Nucleotide-diphospho-sugar transferases"/>
    <property type="match status" value="1"/>
</dbReference>
<evidence type="ECO:0000313" key="15">
    <source>
        <dbReference type="EMBL" id="CAG8525825.1"/>
    </source>
</evidence>
<dbReference type="CDD" id="cd06442">
    <property type="entry name" value="DPM1_like"/>
    <property type="match status" value="1"/>
</dbReference>
<dbReference type="GO" id="GO:0046872">
    <property type="term" value="F:metal ion binding"/>
    <property type="evidence" value="ECO:0007669"/>
    <property type="project" value="UniProtKB-KW"/>
</dbReference>
<comment type="cofactor">
    <cofactor evidence="2">
        <name>Mn(2+)</name>
        <dbReference type="ChEBI" id="CHEBI:29035"/>
    </cofactor>
</comment>
<dbReference type="OrthoDB" id="2603at2759"/>
<sequence length="429" mass="48928">MTSTAATSGSSDLFSVILPTYNERSNLPILVWLLEKTFREHKINWEIIIVDDNSPDGTQEIALQLQKVYGENRIILKPRAGKLGLGTAYVHGLQYANGNFVIIMDADFSHHPKFIPEFIRLQRLRNLDIVTGTRYAGNGGVYGWDLKRKIIRQVRGANFLASTLLRPNVSDLTGSFRLYKKPVLERLISLNTAKGYVFQMEMMVHARHLGYTIGEVPITFVDRVYGESKMGANEIVRYAQGVWKLPKPFRQGILHVCKQRVANNKLVRRETRHFVLVPLDIIESLLQLHGSPAKRQHWKRHHTLKKQAENESIKGIKIYRLLAEEADRSVDQVMRRYGSYLGRQKDEESRELLQQHGERVAAGTELSDIVVGLPAGKNNSLSLCEIDWAPNELLALGAIFQYYSVSYIYKDKETGQSPFPFDLKNGLKR</sequence>
<dbReference type="GO" id="GO:0006506">
    <property type="term" value="P:GPI anchor biosynthetic process"/>
    <property type="evidence" value="ECO:0007669"/>
    <property type="project" value="TreeGrafter"/>
</dbReference>
<dbReference type="Proteomes" id="UP000789739">
    <property type="component" value="Unassembled WGS sequence"/>
</dbReference>
<gene>
    <name evidence="15" type="ORF">PBRASI_LOCUS3864</name>
</gene>
<proteinExistence type="inferred from homology"/>
<comment type="similarity">
    <text evidence="6 13">Belongs to the glycosyltransferase 2 family.</text>
</comment>
<keyword evidence="8 13" id="KW-0808">Transferase</keyword>
<keyword evidence="10 13" id="KW-0256">Endoplasmic reticulum</keyword>
<dbReference type="GO" id="GO:0005789">
    <property type="term" value="C:endoplasmic reticulum membrane"/>
    <property type="evidence" value="ECO:0007669"/>
    <property type="project" value="TreeGrafter"/>
</dbReference>
<dbReference type="AlphaFoldDB" id="A0A9N9FD64"/>
<comment type="cofactor">
    <cofactor evidence="1">
        <name>Ca(2+)</name>
        <dbReference type="ChEBI" id="CHEBI:29108"/>
    </cofactor>
</comment>
<evidence type="ECO:0000256" key="13">
    <source>
        <dbReference type="RuleBase" id="RU365083"/>
    </source>
</evidence>
<evidence type="ECO:0000313" key="16">
    <source>
        <dbReference type="Proteomes" id="UP000789739"/>
    </source>
</evidence>
<evidence type="ECO:0000256" key="12">
    <source>
        <dbReference type="ARBA" id="ARBA00023211"/>
    </source>
</evidence>
<accession>A0A9N9FD64</accession>
<evidence type="ECO:0000256" key="8">
    <source>
        <dbReference type="ARBA" id="ARBA00022679"/>
    </source>
</evidence>
<evidence type="ECO:0000256" key="3">
    <source>
        <dbReference type="ARBA" id="ARBA00001946"/>
    </source>
</evidence>
<dbReference type="GO" id="GO:0006488">
    <property type="term" value="P:dolichol-linked oligosaccharide biosynthetic process"/>
    <property type="evidence" value="ECO:0007669"/>
    <property type="project" value="TreeGrafter"/>
</dbReference>
<evidence type="ECO:0000256" key="4">
    <source>
        <dbReference type="ARBA" id="ARBA00004240"/>
    </source>
</evidence>
<evidence type="ECO:0000256" key="11">
    <source>
        <dbReference type="ARBA" id="ARBA00022842"/>
    </source>
</evidence>
<keyword evidence="11" id="KW-0460">Magnesium</keyword>
<comment type="function">
    <text evidence="13">Transfers mannose from GDP-mannose to dolichol monophosphate to form dolichol phosphate mannose (Dol-P-Man) which is the mannosyl donor in pathways leading to N-glycosylation, glycosyl phosphatidylinositol membrane anchoring, and O-mannosylation of proteins.</text>
</comment>
<keyword evidence="7 13" id="KW-0328">Glycosyltransferase</keyword>